<feature type="transmembrane region" description="Helical" evidence="1">
    <location>
        <begin position="86"/>
        <end position="106"/>
    </location>
</feature>
<dbReference type="AlphaFoldDB" id="A0A0C9UXH1"/>
<keyword evidence="3" id="KW-1185">Reference proteome</keyword>
<dbReference type="HOGENOM" id="CLU_1042695_0_0_1"/>
<keyword evidence="1" id="KW-0812">Transmembrane</keyword>
<evidence type="ECO:0000313" key="2">
    <source>
        <dbReference type="EMBL" id="KIJ30071.1"/>
    </source>
</evidence>
<evidence type="ECO:0000256" key="1">
    <source>
        <dbReference type="SAM" id="Phobius"/>
    </source>
</evidence>
<name>A0A0C9UXH1_SPHS4</name>
<sequence>MAKNIRPSRSTTYYGSVHKYRKTALLQYPVVHQLKKMSRHFKRVLYPFRLSRLAVDLCLIPLSHGYTNKVYEYQARIHNAMALRRLYLFSMADTGTLAVVLWLGYLSCRNMDVSLRTNTVTAMINIISIYTKIWKPENSLSFKLSAPCPEEQLVYEAFNVLGGMLPSIRYTLPGVGTDSLPTNIEDELYQLYQNILKNRYFEPDDSRLDMGLDLHRKMFKLLSQHGISCLNPDKRLKGFDKEILEEVEEALLLCGAGVRGSSLRAGE</sequence>
<reference evidence="2 3" key="1">
    <citation type="submission" date="2014-06" db="EMBL/GenBank/DDBJ databases">
        <title>Evolutionary Origins and Diversification of the Mycorrhizal Mutualists.</title>
        <authorList>
            <consortium name="DOE Joint Genome Institute"/>
            <consortium name="Mycorrhizal Genomics Consortium"/>
            <person name="Kohler A."/>
            <person name="Kuo A."/>
            <person name="Nagy L.G."/>
            <person name="Floudas D."/>
            <person name="Copeland A."/>
            <person name="Barry K.W."/>
            <person name="Cichocki N."/>
            <person name="Veneault-Fourrey C."/>
            <person name="LaButti K."/>
            <person name="Lindquist E.A."/>
            <person name="Lipzen A."/>
            <person name="Lundell T."/>
            <person name="Morin E."/>
            <person name="Murat C."/>
            <person name="Riley R."/>
            <person name="Ohm R."/>
            <person name="Sun H."/>
            <person name="Tunlid A."/>
            <person name="Henrissat B."/>
            <person name="Grigoriev I.V."/>
            <person name="Hibbett D.S."/>
            <person name="Martin F."/>
        </authorList>
    </citation>
    <scope>NUCLEOTIDE SEQUENCE [LARGE SCALE GENOMIC DNA]</scope>
    <source>
        <strain evidence="2 3">SS14</strain>
    </source>
</reference>
<evidence type="ECO:0000313" key="3">
    <source>
        <dbReference type="Proteomes" id="UP000054279"/>
    </source>
</evidence>
<keyword evidence="1" id="KW-1133">Transmembrane helix</keyword>
<accession>A0A0C9UXH1</accession>
<proteinExistence type="predicted"/>
<gene>
    <name evidence="2" type="ORF">M422DRAFT_53907</name>
</gene>
<organism evidence="2 3">
    <name type="scientific">Sphaerobolus stellatus (strain SS14)</name>
    <dbReference type="NCBI Taxonomy" id="990650"/>
    <lineage>
        <taxon>Eukaryota</taxon>
        <taxon>Fungi</taxon>
        <taxon>Dikarya</taxon>
        <taxon>Basidiomycota</taxon>
        <taxon>Agaricomycotina</taxon>
        <taxon>Agaricomycetes</taxon>
        <taxon>Phallomycetidae</taxon>
        <taxon>Geastrales</taxon>
        <taxon>Sphaerobolaceae</taxon>
        <taxon>Sphaerobolus</taxon>
    </lineage>
</organism>
<keyword evidence="1" id="KW-0472">Membrane</keyword>
<dbReference type="EMBL" id="KN837269">
    <property type="protein sequence ID" value="KIJ30071.1"/>
    <property type="molecule type" value="Genomic_DNA"/>
</dbReference>
<dbReference type="Proteomes" id="UP000054279">
    <property type="component" value="Unassembled WGS sequence"/>
</dbReference>
<protein>
    <submittedName>
        <fullName evidence="2">Uncharacterized protein</fullName>
    </submittedName>
</protein>